<dbReference type="OrthoDB" id="10064970at2759"/>
<proteinExistence type="predicted"/>
<accession>A0A815HVC6</accession>
<evidence type="ECO:0000313" key="2">
    <source>
        <dbReference type="Proteomes" id="UP000663882"/>
    </source>
</evidence>
<dbReference type="EMBL" id="CAJNOO010003847">
    <property type="protein sequence ID" value="CAF1357170.1"/>
    <property type="molecule type" value="Genomic_DNA"/>
</dbReference>
<name>A0A815HVC6_9BILA</name>
<gene>
    <name evidence="1" type="ORF">RFH988_LOCUS32618</name>
</gene>
<dbReference type="AlphaFoldDB" id="A0A815HVC6"/>
<reference evidence="1" key="1">
    <citation type="submission" date="2021-02" db="EMBL/GenBank/DDBJ databases">
        <authorList>
            <person name="Nowell W R."/>
        </authorList>
    </citation>
    <scope>NUCLEOTIDE SEQUENCE</scope>
</reference>
<dbReference type="Proteomes" id="UP000663882">
    <property type="component" value="Unassembled WGS sequence"/>
</dbReference>
<sequence length="556" mass="64226">MFIDNLAFNLTQSSNHFRYTESIKKFAICLYVLGSKQCYEFVRLNMPGSIPNLTTLGDLINKSNMTLAEAEFKFDSLQQFQSGFGFCSEDTTGVIPKVEYDSSTNSFIGFTTPVVDGIPLRKHYQTDTFDDFKIIRNTNATAPLLNVHMFQSISIEDDPTNFPKPFLLSAYGVDNKFTAMDILHRWMHIFERCLDKGVRIVGFSTDPVHIVTKWRNQLLSSTADLYIGNDKISMTHIEQLINNNNSTKLDHDLTKSDINPKDRQNYNSCIKLISDDVINLLNDSIDTNGTVVYLTLLKMIVKAYIDKSTSIHELKQQHLPKQKLINIHSFNSQPCESLFRDARSLSSTFSTVVNFTVKDFIRRSQKLSILNQFRYNQLEKDLSFPIHHKHKREHPLPSLHQLDEIDTLDIQQLISNAYDQALHLVKHSKILDTLNEHKINCIDDLSNYIFDLLNKNSRMINYSFRTENNTTEEFGLDEENDDNDVVNYAPDDFTDEILFDSQNDAVSDDDENILNSTKSDLNEIRIVDNINPTLRQLYFKLLWRNLKVLKRDLKVL</sequence>
<organism evidence="1 2">
    <name type="scientific">Rotaria sordida</name>
    <dbReference type="NCBI Taxonomy" id="392033"/>
    <lineage>
        <taxon>Eukaryota</taxon>
        <taxon>Metazoa</taxon>
        <taxon>Spiralia</taxon>
        <taxon>Gnathifera</taxon>
        <taxon>Rotifera</taxon>
        <taxon>Eurotatoria</taxon>
        <taxon>Bdelloidea</taxon>
        <taxon>Philodinida</taxon>
        <taxon>Philodinidae</taxon>
        <taxon>Rotaria</taxon>
    </lineage>
</organism>
<comment type="caution">
    <text evidence="1">The sequence shown here is derived from an EMBL/GenBank/DDBJ whole genome shotgun (WGS) entry which is preliminary data.</text>
</comment>
<protein>
    <submittedName>
        <fullName evidence="1">Uncharacterized protein</fullName>
    </submittedName>
</protein>
<evidence type="ECO:0000313" key="1">
    <source>
        <dbReference type="EMBL" id="CAF1357170.1"/>
    </source>
</evidence>